<keyword evidence="2" id="KW-0723">Serine/threonine-protein kinase</keyword>
<evidence type="ECO:0000256" key="2">
    <source>
        <dbReference type="ARBA" id="ARBA00022527"/>
    </source>
</evidence>
<feature type="binding site" evidence="7">
    <location>
        <position position="45"/>
    </location>
    <ligand>
        <name>ATP</name>
        <dbReference type="ChEBI" id="CHEBI:30616"/>
    </ligand>
</feature>
<keyword evidence="9" id="KW-0472">Membrane</keyword>
<keyword evidence="4 7" id="KW-0547">Nucleotide-binding</keyword>
<comment type="caution">
    <text evidence="11">The sequence shown here is derived from an EMBL/GenBank/DDBJ whole genome shotgun (WGS) entry which is preliminary data.</text>
</comment>
<dbReference type="Gene3D" id="3.30.200.20">
    <property type="entry name" value="Phosphorylase Kinase, domain 1"/>
    <property type="match status" value="1"/>
</dbReference>
<dbReference type="CDD" id="cd14014">
    <property type="entry name" value="STKc_PknB_like"/>
    <property type="match status" value="1"/>
</dbReference>
<dbReference type="InterPro" id="IPR011009">
    <property type="entry name" value="Kinase-like_dom_sf"/>
</dbReference>
<evidence type="ECO:0000256" key="9">
    <source>
        <dbReference type="SAM" id="Phobius"/>
    </source>
</evidence>
<dbReference type="EC" id="2.7.11.1" evidence="1"/>
<feature type="compositionally biased region" description="Low complexity" evidence="8">
    <location>
        <begin position="440"/>
        <end position="535"/>
    </location>
</feature>
<dbReference type="Pfam" id="PF00069">
    <property type="entry name" value="Pkinase"/>
    <property type="match status" value="1"/>
</dbReference>
<evidence type="ECO:0000256" key="8">
    <source>
        <dbReference type="SAM" id="MobiDB-lite"/>
    </source>
</evidence>
<dbReference type="EMBL" id="JBHSOD010000009">
    <property type="protein sequence ID" value="MFC5885466.1"/>
    <property type="molecule type" value="Genomic_DNA"/>
</dbReference>
<proteinExistence type="predicted"/>
<accession>A0ABW1ETR5</accession>
<evidence type="ECO:0000313" key="12">
    <source>
        <dbReference type="Proteomes" id="UP001596067"/>
    </source>
</evidence>
<dbReference type="PROSITE" id="PS00108">
    <property type="entry name" value="PROTEIN_KINASE_ST"/>
    <property type="match status" value="1"/>
</dbReference>
<dbReference type="SMART" id="SM00220">
    <property type="entry name" value="S_TKc"/>
    <property type="match status" value="1"/>
</dbReference>
<dbReference type="Gene3D" id="1.10.510.10">
    <property type="entry name" value="Transferase(Phosphotransferase) domain 1"/>
    <property type="match status" value="1"/>
</dbReference>
<dbReference type="Proteomes" id="UP001596067">
    <property type="component" value="Unassembled WGS sequence"/>
</dbReference>
<dbReference type="InterPro" id="IPR000719">
    <property type="entry name" value="Prot_kinase_dom"/>
</dbReference>
<name>A0ABW1ETR5_9ACTN</name>
<dbReference type="GO" id="GO:0016301">
    <property type="term" value="F:kinase activity"/>
    <property type="evidence" value="ECO:0007669"/>
    <property type="project" value="UniProtKB-KW"/>
</dbReference>
<dbReference type="SUPFAM" id="SSF56112">
    <property type="entry name" value="Protein kinase-like (PK-like)"/>
    <property type="match status" value="1"/>
</dbReference>
<feature type="compositionally biased region" description="Low complexity" evidence="8">
    <location>
        <begin position="347"/>
        <end position="373"/>
    </location>
</feature>
<keyword evidence="3" id="KW-0808">Transferase</keyword>
<keyword evidence="9" id="KW-1133">Transmembrane helix</keyword>
<keyword evidence="9" id="KW-0812">Transmembrane</keyword>
<evidence type="ECO:0000256" key="6">
    <source>
        <dbReference type="ARBA" id="ARBA00022840"/>
    </source>
</evidence>
<keyword evidence="12" id="KW-1185">Reference proteome</keyword>
<feature type="transmembrane region" description="Helical" evidence="9">
    <location>
        <begin position="404"/>
        <end position="426"/>
    </location>
</feature>
<dbReference type="InterPro" id="IPR008271">
    <property type="entry name" value="Ser/Thr_kinase_AS"/>
</dbReference>
<feature type="domain" description="Protein kinase" evidence="10">
    <location>
        <begin position="16"/>
        <end position="270"/>
    </location>
</feature>
<evidence type="ECO:0000259" key="10">
    <source>
        <dbReference type="PROSITE" id="PS50011"/>
    </source>
</evidence>
<feature type="region of interest" description="Disordered" evidence="8">
    <location>
        <begin position="275"/>
        <end position="386"/>
    </location>
</feature>
<feature type="compositionally biased region" description="Low complexity" evidence="8">
    <location>
        <begin position="275"/>
        <end position="288"/>
    </location>
</feature>
<evidence type="ECO:0000256" key="4">
    <source>
        <dbReference type="ARBA" id="ARBA00022741"/>
    </source>
</evidence>
<dbReference type="PROSITE" id="PS00107">
    <property type="entry name" value="PROTEIN_KINASE_ATP"/>
    <property type="match status" value="1"/>
</dbReference>
<sequence>MTQAQGSTGRLLAGRYRLNAVLGRGGMGTVWRAEDEMLGRIVAVKELRMNGSVEEDEKHRLIVRTLREAKATARIRHNSAVTVFDVVEEDDRPWIVMELVESRSLADVIKEDGPLEPARAAEIALDVLGVLVAAHALGILHRDVKPSNVLIGEDGRVVLTDFGIASVEGDASVTSTGMLVGAPSYISPERARGQKPGPPADLWSLGGTLYAMVEGRPPYDRGSALATLTAVMTEELSTPLNAGPLRPVIEGLLAKDPGERLDASQTRSMLKRVVAEATARAESTTEHAMPVKASGTGAATEGEKSADEPEGGAKPAKPTKPAGKPPVGGLLGTVRVGSRAKDEEQPAAGAAAGGAAAVEPRGAGDAAERAATPPAEPIRPVTSEWTLGATQAAGANPRTGRRRLAVATAVVVLLLIAGVVAVVQAFGGSDQRSPKGAGHGSASAATTGADATGTSPAAQESPAPSASTPAAGTPAGTTPSAAPSGAAPPASPGQTAAAPGGATPSGTAPTTAAGSPAAPSSAAASTPAGPAVPAGFREYKDPSGFSVALPDWLQPAGSDSNRRIFKGANGSQLRIEWTTTPGPSAVADWQESEPSVRGQVSNYQRVNLAAITYRQWTNAADWEWTNGTPRMHSLNRGFVTGTPAKYGYSIYWIVPDADWGSQASVRDVVFSTFQPAP</sequence>
<keyword evidence="5 11" id="KW-0418">Kinase</keyword>
<feature type="region of interest" description="Disordered" evidence="8">
    <location>
        <begin position="429"/>
        <end position="537"/>
    </location>
</feature>
<protein>
    <recommendedName>
        <fullName evidence="1">non-specific serine/threonine protein kinase</fullName>
        <ecNumber evidence="1">2.7.11.1</ecNumber>
    </recommendedName>
</protein>
<evidence type="ECO:0000256" key="1">
    <source>
        <dbReference type="ARBA" id="ARBA00012513"/>
    </source>
</evidence>
<reference evidence="12" key="1">
    <citation type="journal article" date="2019" name="Int. J. Syst. Evol. Microbiol.">
        <title>The Global Catalogue of Microorganisms (GCM) 10K type strain sequencing project: providing services to taxonomists for standard genome sequencing and annotation.</title>
        <authorList>
            <consortium name="The Broad Institute Genomics Platform"/>
            <consortium name="The Broad Institute Genome Sequencing Center for Infectious Disease"/>
            <person name="Wu L."/>
            <person name="Ma J."/>
        </authorList>
    </citation>
    <scope>NUCLEOTIDE SEQUENCE [LARGE SCALE GENOMIC DNA]</scope>
    <source>
        <strain evidence="12">CGMCC 4.1469</strain>
    </source>
</reference>
<dbReference type="InterPro" id="IPR017441">
    <property type="entry name" value="Protein_kinase_ATP_BS"/>
</dbReference>
<dbReference type="PANTHER" id="PTHR43289:SF6">
    <property type="entry name" value="SERINE_THREONINE-PROTEIN KINASE NEKL-3"/>
    <property type="match status" value="1"/>
</dbReference>
<keyword evidence="6 7" id="KW-0067">ATP-binding</keyword>
<feature type="compositionally biased region" description="Low complexity" evidence="8">
    <location>
        <begin position="312"/>
        <end position="328"/>
    </location>
</feature>
<evidence type="ECO:0000256" key="3">
    <source>
        <dbReference type="ARBA" id="ARBA00022679"/>
    </source>
</evidence>
<evidence type="ECO:0000256" key="5">
    <source>
        <dbReference type="ARBA" id="ARBA00022777"/>
    </source>
</evidence>
<evidence type="ECO:0000256" key="7">
    <source>
        <dbReference type="PROSITE-ProRule" id="PRU10141"/>
    </source>
</evidence>
<dbReference type="PROSITE" id="PS50011">
    <property type="entry name" value="PROTEIN_KINASE_DOM"/>
    <property type="match status" value="1"/>
</dbReference>
<organism evidence="11 12">
    <name type="scientific">Kitasatospora aburaviensis</name>
    <dbReference type="NCBI Taxonomy" id="67265"/>
    <lineage>
        <taxon>Bacteria</taxon>
        <taxon>Bacillati</taxon>
        <taxon>Actinomycetota</taxon>
        <taxon>Actinomycetes</taxon>
        <taxon>Kitasatosporales</taxon>
        <taxon>Streptomycetaceae</taxon>
        <taxon>Kitasatospora</taxon>
    </lineage>
</organism>
<dbReference type="PANTHER" id="PTHR43289">
    <property type="entry name" value="MITOGEN-ACTIVATED PROTEIN KINASE KINASE KINASE 20-RELATED"/>
    <property type="match status" value="1"/>
</dbReference>
<evidence type="ECO:0000313" key="11">
    <source>
        <dbReference type="EMBL" id="MFC5885466.1"/>
    </source>
</evidence>
<gene>
    <name evidence="11" type="ORF">ACFP0N_10825</name>
</gene>
<dbReference type="RefSeq" id="WP_313764158.1">
    <property type="nucleotide sequence ID" value="NZ_BAAAVH010000121.1"/>
</dbReference>